<dbReference type="SUPFAM" id="SSF53383">
    <property type="entry name" value="PLP-dependent transferases"/>
    <property type="match status" value="1"/>
</dbReference>
<dbReference type="InterPro" id="IPR015424">
    <property type="entry name" value="PyrdxlP-dep_Trfase"/>
</dbReference>
<dbReference type="InterPro" id="IPR015422">
    <property type="entry name" value="PyrdxlP-dep_Trfase_small"/>
</dbReference>
<dbReference type="PANTHER" id="PTHR30244:SF34">
    <property type="entry name" value="DTDP-4-AMINO-4,6-DIDEOXYGALACTOSE TRANSAMINASE"/>
    <property type="match status" value="1"/>
</dbReference>
<dbReference type="NCBIfam" id="TIGR03588">
    <property type="entry name" value="PseC"/>
    <property type="match status" value="1"/>
</dbReference>
<comment type="caution">
    <text evidence="2">The sequence shown here is derived from an EMBL/GenBank/DDBJ whole genome shotgun (WGS) entry which is preliminary data.</text>
</comment>
<dbReference type="InterPro" id="IPR020026">
    <property type="entry name" value="PseC"/>
</dbReference>
<evidence type="ECO:0000256" key="1">
    <source>
        <dbReference type="RuleBase" id="RU004508"/>
    </source>
</evidence>
<dbReference type="PIRSF" id="PIRSF000390">
    <property type="entry name" value="PLP_StrS"/>
    <property type="match status" value="1"/>
</dbReference>
<dbReference type="InterPro" id="IPR015421">
    <property type="entry name" value="PyrdxlP-dep_Trfase_major"/>
</dbReference>
<dbReference type="EMBL" id="JBHSNO010000008">
    <property type="protein sequence ID" value="MFC5590284.1"/>
    <property type="molecule type" value="Genomic_DNA"/>
</dbReference>
<proteinExistence type="inferred from homology"/>
<name>A0ABW0TLC1_9BACL</name>
<gene>
    <name evidence="2" type="primary">pseC</name>
    <name evidence="2" type="ORF">ACFPRA_15370</name>
</gene>
<dbReference type="InterPro" id="IPR000653">
    <property type="entry name" value="DegT/StrS_aminotransferase"/>
</dbReference>
<dbReference type="RefSeq" id="WP_381436500.1">
    <property type="nucleotide sequence ID" value="NZ_JBHSNO010000008.1"/>
</dbReference>
<evidence type="ECO:0000313" key="2">
    <source>
        <dbReference type="EMBL" id="MFC5590284.1"/>
    </source>
</evidence>
<dbReference type="Proteomes" id="UP001596109">
    <property type="component" value="Unassembled WGS sequence"/>
</dbReference>
<keyword evidence="2" id="KW-0032">Aminotransferase</keyword>
<keyword evidence="2" id="KW-0808">Transferase</keyword>
<dbReference type="Gene3D" id="3.40.640.10">
    <property type="entry name" value="Type I PLP-dependent aspartate aminotransferase-like (Major domain)"/>
    <property type="match status" value="1"/>
</dbReference>
<accession>A0ABW0TLC1</accession>
<dbReference type="Pfam" id="PF01041">
    <property type="entry name" value="DegT_DnrJ_EryC1"/>
    <property type="match status" value="1"/>
</dbReference>
<keyword evidence="1" id="KW-0663">Pyridoxal phosphate</keyword>
<organism evidence="2 3">
    <name type="scientific">Sporosarcina soli</name>
    <dbReference type="NCBI Taxonomy" id="334736"/>
    <lineage>
        <taxon>Bacteria</taxon>
        <taxon>Bacillati</taxon>
        <taxon>Bacillota</taxon>
        <taxon>Bacilli</taxon>
        <taxon>Bacillales</taxon>
        <taxon>Caryophanaceae</taxon>
        <taxon>Sporosarcina</taxon>
    </lineage>
</organism>
<protein>
    <submittedName>
        <fullName evidence="2">UDP-4-amino-4, 6-dideoxy-N-acetyl-beta-L-altrosamine transaminase</fullName>
        <ecNumber evidence="2">2.6.1.92</ecNumber>
    </submittedName>
</protein>
<dbReference type="EC" id="2.6.1.92" evidence="2"/>
<evidence type="ECO:0000313" key="3">
    <source>
        <dbReference type="Proteomes" id="UP001596109"/>
    </source>
</evidence>
<reference evidence="3" key="1">
    <citation type="journal article" date="2019" name="Int. J. Syst. Evol. Microbiol.">
        <title>The Global Catalogue of Microorganisms (GCM) 10K type strain sequencing project: providing services to taxonomists for standard genome sequencing and annotation.</title>
        <authorList>
            <consortium name="The Broad Institute Genomics Platform"/>
            <consortium name="The Broad Institute Genome Sequencing Center for Infectious Disease"/>
            <person name="Wu L."/>
            <person name="Ma J."/>
        </authorList>
    </citation>
    <scope>NUCLEOTIDE SEQUENCE [LARGE SCALE GENOMIC DNA]</scope>
    <source>
        <strain evidence="3">CGMCC 4.1434</strain>
    </source>
</reference>
<dbReference type="GO" id="GO:0008483">
    <property type="term" value="F:transaminase activity"/>
    <property type="evidence" value="ECO:0007669"/>
    <property type="project" value="UniProtKB-KW"/>
</dbReference>
<dbReference type="CDD" id="cd00616">
    <property type="entry name" value="AHBA_syn"/>
    <property type="match status" value="1"/>
</dbReference>
<keyword evidence="3" id="KW-1185">Reference proteome</keyword>
<comment type="similarity">
    <text evidence="1">Belongs to the DegT/DnrJ/EryC1 family.</text>
</comment>
<sequence length="399" mass="44988">MDKNKLALHGGKPVRDTFLAYGRQWIDDEDIEAVINTLKSDYLTTGPTILQFEKAVAEFVGAKYAVTFSSGTAALHAACFAAGIKEKDQVITTPMTFAASSNCILYVGGQPVFADIDPRTYNISPKSILTQITEKTKAIIAVDFTGQPADYDEIISIARNSGIIVIADGAHSLGATYKDEKVGSLADMTMFSFHPVKHITTGEGGMITTNNENYYEKLLLFRGHGITRDPQKLSKNNEPWYYEMQDLGYNYRMTDIQAALGLSQMKKLNTFVEKRRGLAMKYNKAFEELDAIITPFQQHDRYSSWHLYIIRINSKKLSTNRNEIFGALQAENIGVNVHYIPVYLHPYYQKLGYKKHLCPNAERIYSEIITLPLYSKMSERDLDDVITGVKKVISYYSIE</sequence>
<dbReference type="Gene3D" id="3.90.1150.10">
    <property type="entry name" value="Aspartate Aminotransferase, domain 1"/>
    <property type="match status" value="1"/>
</dbReference>
<dbReference type="PANTHER" id="PTHR30244">
    <property type="entry name" value="TRANSAMINASE"/>
    <property type="match status" value="1"/>
</dbReference>